<evidence type="ECO:0000256" key="5">
    <source>
        <dbReference type="ARBA" id="ARBA00022723"/>
    </source>
</evidence>
<dbReference type="InterPro" id="IPR036259">
    <property type="entry name" value="MFS_trans_sf"/>
</dbReference>
<sequence length="1184" mass="130648">MSDSASTSGTGFTCSRCSKTYKRREHLQRHAASHSALRPHRCSFCGQSYQRADVLKRHALACETKVRAGETSVTASSSRRACDFCVQQKKACSTGQPCEHCHRKSVSCIYSFSNGVATETNLPMGQNFLGHDDKQYDDEINLSTVVFGDDTLFDYLGNYTSVSDMLQESDNNQDWLDFINLAAGHFQIIPTSPQTHLDNYTFHFLDNFTRKSGLVNSFDCGTFEQRVQVEASHRSVEGHDTRTTELGELVHLNSSSRDLPRIQALDLHDPLIIQTHQILLDIKEVVTVKPRNSVVELEWSAILEQACIQFFSPHNLRKYLALFWHIWHPNVNFVHRPTFNPVTSKSILMACMALIGASVSPSKTDNEQAKIWFNCVEEIVFTDDDFCNDPLNNQDTLLLNPIQNLSKIQALQAAYMVCLYQGWEGTDANKRRIRRYRFSTVISIARDFGIVSARHPDYSSCLHDTLDWRDFAAREQLIRIILWIYLLDHAFVIFNNLPPRMVIKEMSMHMAFPEAAFQASTSTECARELQNWHLRSTLMKNITFREVLERFCGKPLSNDMRRLFADLGPLNLFAVVSAFHALIFQHQNSFGGHDQLQVVRNALDNWKSAWEMYSDEFSLSPPHVMVDRHNVATENLWRRVGFMRHSPEYWLLGKLLVDRLSTSSDSLGSPESAVPDASGSTNEPILTRYDQTRGGVVLEIGANVTSVSPGDKVLLSFSSCGSCPGCKSGHPAYCYSFNDYNFGGKRPDGSAAMSIMKDGTKQPCYSTFFGQSSFAARTIVHRSSIVKVPQQTPLDLFAPLGCGIQTGVGAVFNTLDVKPGTSIAIFGVGSVGLAAVMAAKARKASSIIAIDLQPGRLELAKELGATDGVLGPDQEYIIKAIKNICPPLGVDFAVDCTGVPSIVETMVASLGMRGRAATVGAPGGNAHAKIDIMSHLTYGKEYVGCSEGDSNPGVLIPELIEMHANGLLPLEKLIAYYDIKDYEKAMADMKSGKVIKPVLKWTGFAVAVCFFIIDKVGRRPLAIWGGIGGGTAWGIMAVLVGVFSDKWSSNSSAGWAAVAMAFCFILISGVSYAPLGWALPAEVFPNASRSKGVALATATVWLFSFIVGVATPPMVESTGFGVYIFFGSWCFLAAVWVFFLVPGTKGKTLEQMDEIFGDHAGQEELEIMQSRMGIAEYGLKKGVV</sequence>
<evidence type="ECO:0000256" key="12">
    <source>
        <dbReference type="PROSITE-ProRule" id="PRU00042"/>
    </source>
</evidence>
<dbReference type="PANTHER" id="PTHR40626:SF3">
    <property type="entry name" value="TRANSCRIPTION FACTOR WITH C2H2 AND ZN(2)-CYS(6) DNA BINDING DOMAIN (EUROFUNG)-RELATED"/>
    <property type="match status" value="1"/>
</dbReference>
<dbReference type="GO" id="GO:0000785">
    <property type="term" value="C:chromatin"/>
    <property type="evidence" value="ECO:0007669"/>
    <property type="project" value="TreeGrafter"/>
</dbReference>
<dbReference type="Pfam" id="PF00107">
    <property type="entry name" value="ADH_zinc_N"/>
    <property type="match status" value="1"/>
</dbReference>
<dbReference type="Pfam" id="PF00083">
    <property type="entry name" value="Sugar_tr"/>
    <property type="match status" value="1"/>
</dbReference>
<feature type="transmembrane region" description="Helical" evidence="13">
    <location>
        <begin position="1021"/>
        <end position="1043"/>
    </location>
</feature>
<evidence type="ECO:0000313" key="17">
    <source>
        <dbReference type="Proteomes" id="UP000737391"/>
    </source>
</evidence>
<evidence type="ECO:0000256" key="8">
    <source>
        <dbReference type="ARBA" id="ARBA00022833"/>
    </source>
</evidence>
<feature type="domain" description="Zn(2)-C6 fungal-type" evidence="14">
    <location>
        <begin position="81"/>
        <end position="110"/>
    </location>
</feature>
<dbReference type="OrthoDB" id="654211at2759"/>
<dbReference type="Pfam" id="PF08240">
    <property type="entry name" value="ADH_N"/>
    <property type="match status" value="1"/>
</dbReference>
<dbReference type="Gene3D" id="4.10.240.10">
    <property type="entry name" value="Zn(2)-C6 fungal-type DNA-binding domain"/>
    <property type="match status" value="1"/>
</dbReference>
<dbReference type="Proteomes" id="UP000737391">
    <property type="component" value="Unassembled WGS sequence"/>
</dbReference>
<dbReference type="InterPro" id="IPR036236">
    <property type="entry name" value="Znf_C2H2_sf"/>
</dbReference>
<dbReference type="GO" id="GO:0006351">
    <property type="term" value="P:DNA-templated transcription"/>
    <property type="evidence" value="ECO:0007669"/>
    <property type="project" value="InterPro"/>
</dbReference>
<accession>A0A9P5BFI6</accession>
<feature type="domain" description="C2H2-type" evidence="15">
    <location>
        <begin position="12"/>
        <end position="39"/>
    </location>
</feature>
<dbReference type="Gene3D" id="3.40.50.720">
    <property type="entry name" value="NAD(P)-binding Rossmann-like Domain"/>
    <property type="match status" value="1"/>
</dbReference>
<dbReference type="InterPro" id="IPR005828">
    <property type="entry name" value="MFS_sugar_transport-like"/>
</dbReference>
<protein>
    <submittedName>
        <fullName evidence="16">C2H2 transcription factor</fullName>
    </submittedName>
</protein>
<gene>
    <name evidence="16" type="ORF">FAGAP_3311</name>
</gene>
<keyword evidence="4 13" id="KW-0812">Transmembrane</keyword>
<dbReference type="InterPro" id="IPR051059">
    <property type="entry name" value="VerF-like"/>
</dbReference>
<organism evidence="16 17">
    <name type="scientific">Fusarium agapanthi</name>
    <dbReference type="NCBI Taxonomy" id="1803897"/>
    <lineage>
        <taxon>Eukaryota</taxon>
        <taxon>Fungi</taxon>
        <taxon>Dikarya</taxon>
        <taxon>Ascomycota</taxon>
        <taxon>Pezizomycotina</taxon>
        <taxon>Sordariomycetes</taxon>
        <taxon>Hypocreomycetidae</taxon>
        <taxon>Hypocreales</taxon>
        <taxon>Nectriaceae</taxon>
        <taxon>Fusarium</taxon>
        <taxon>Fusarium fujikuroi species complex</taxon>
    </lineage>
</organism>
<reference evidence="16" key="1">
    <citation type="submission" date="2020-01" db="EMBL/GenBank/DDBJ databases">
        <title>Identification and distribution of gene clusters putatively required for synthesis of sphingolipid metabolism inhibitors in phylogenetically diverse species of the filamentous fungus Fusarium.</title>
        <authorList>
            <person name="Kim H.-S."/>
            <person name="Busman M."/>
            <person name="Brown D.W."/>
            <person name="Divon H."/>
            <person name="Uhlig S."/>
            <person name="Proctor R.H."/>
        </authorList>
    </citation>
    <scope>NUCLEOTIDE SEQUENCE</scope>
    <source>
        <strain evidence="16">NRRL 31653</strain>
    </source>
</reference>
<dbReference type="Gene3D" id="3.30.160.60">
    <property type="entry name" value="Classic Zinc Finger"/>
    <property type="match status" value="1"/>
</dbReference>
<dbReference type="EMBL" id="LUFC02000190">
    <property type="protein sequence ID" value="KAF4500477.1"/>
    <property type="molecule type" value="Genomic_DNA"/>
</dbReference>
<dbReference type="Gene3D" id="1.20.1250.20">
    <property type="entry name" value="MFS general substrate transporter like domains"/>
    <property type="match status" value="1"/>
</dbReference>
<comment type="subcellular location">
    <subcellularLocation>
        <location evidence="3">Membrane</location>
    </subcellularLocation>
    <subcellularLocation>
        <location evidence="2">Nucleus</location>
    </subcellularLocation>
</comment>
<name>A0A9P5BFI6_9HYPO</name>
<keyword evidence="11" id="KW-0539">Nucleus</keyword>
<feature type="transmembrane region" description="Helical" evidence="13">
    <location>
        <begin position="1092"/>
        <end position="1114"/>
    </location>
</feature>
<dbReference type="GO" id="GO:0016020">
    <property type="term" value="C:membrane"/>
    <property type="evidence" value="ECO:0007669"/>
    <property type="project" value="UniProtKB-SubCell"/>
</dbReference>
<dbReference type="InterPro" id="IPR011032">
    <property type="entry name" value="GroES-like_sf"/>
</dbReference>
<evidence type="ECO:0000259" key="15">
    <source>
        <dbReference type="PROSITE" id="PS50157"/>
    </source>
</evidence>
<evidence type="ECO:0000256" key="3">
    <source>
        <dbReference type="ARBA" id="ARBA00004370"/>
    </source>
</evidence>
<dbReference type="CDD" id="cd00067">
    <property type="entry name" value="GAL4"/>
    <property type="match status" value="1"/>
</dbReference>
<feature type="transmembrane region" description="Helical" evidence="13">
    <location>
        <begin position="1120"/>
        <end position="1141"/>
    </location>
</feature>
<dbReference type="CDD" id="cd12148">
    <property type="entry name" value="fungal_TF_MHR"/>
    <property type="match status" value="1"/>
</dbReference>
<evidence type="ECO:0000256" key="7">
    <source>
        <dbReference type="ARBA" id="ARBA00022771"/>
    </source>
</evidence>
<proteinExistence type="predicted"/>
<dbReference type="PROSITE" id="PS00028">
    <property type="entry name" value="ZINC_FINGER_C2H2_1"/>
    <property type="match status" value="1"/>
</dbReference>
<dbReference type="SMART" id="SM00066">
    <property type="entry name" value="GAL4"/>
    <property type="match status" value="1"/>
</dbReference>
<comment type="cofactor">
    <cofactor evidence="1">
        <name>Zn(2+)</name>
        <dbReference type="ChEBI" id="CHEBI:29105"/>
    </cofactor>
</comment>
<dbReference type="GO" id="GO:0022857">
    <property type="term" value="F:transmembrane transporter activity"/>
    <property type="evidence" value="ECO:0007669"/>
    <property type="project" value="InterPro"/>
</dbReference>
<evidence type="ECO:0000256" key="2">
    <source>
        <dbReference type="ARBA" id="ARBA00004123"/>
    </source>
</evidence>
<evidence type="ECO:0000313" key="16">
    <source>
        <dbReference type="EMBL" id="KAF4500477.1"/>
    </source>
</evidence>
<dbReference type="InterPro" id="IPR036864">
    <property type="entry name" value="Zn2-C6_fun-type_DNA-bd_sf"/>
</dbReference>
<evidence type="ECO:0000256" key="10">
    <source>
        <dbReference type="ARBA" id="ARBA00023136"/>
    </source>
</evidence>
<dbReference type="PROSITE" id="PS50157">
    <property type="entry name" value="ZINC_FINGER_C2H2_2"/>
    <property type="match status" value="1"/>
</dbReference>
<dbReference type="PANTHER" id="PTHR40626">
    <property type="entry name" value="MIP31509P"/>
    <property type="match status" value="1"/>
</dbReference>
<feature type="transmembrane region" description="Helical" evidence="13">
    <location>
        <begin position="998"/>
        <end position="1014"/>
    </location>
</feature>
<dbReference type="Pfam" id="PF00172">
    <property type="entry name" value="Zn_clus"/>
    <property type="match status" value="1"/>
</dbReference>
<evidence type="ECO:0000256" key="1">
    <source>
        <dbReference type="ARBA" id="ARBA00001947"/>
    </source>
</evidence>
<feature type="transmembrane region" description="Helical" evidence="13">
    <location>
        <begin position="1055"/>
        <end position="1080"/>
    </location>
</feature>
<evidence type="ECO:0000256" key="11">
    <source>
        <dbReference type="ARBA" id="ARBA00023242"/>
    </source>
</evidence>
<evidence type="ECO:0000256" key="4">
    <source>
        <dbReference type="ARBA" id="ARBA00022692"/>
    </source>
</evidence>
<dbReference type="SUPFAM" id="SSF51735">
    <property type="entry name" value="NAD(P)-binding Rossmann-fold domains"/>
    <property type="match status" value="1"/>
</dbReference>
<keyword evidence="8" id="KW-0862">Zinc</keyword>
<dbReference type="PROSITE" id="PS50048">
    <property type="entry name" value="ZN2_CY6_FUNGAL_2"/>
    <property type="match status" value="1"/>
</dbReference>
<dbReference type="InterPro" id="IPR036291">
    <property type="entry name" value="NAD(P)-bd_dom_sf"/>
</dbReference>
<dbReference type="InterPro" id="IPR013149">
    <property type="entry name" value="ADH-like_C"/>
</dbReference>
<dbReference type="AlphaFoldDB" id="A0A9P5BFI6"/>
<dbReference type="Gene3D" id="3.90.180.10">
    <property type="entry name" value="Medium-chain alcohol dehydrogenases, catalytic domain"/>
    <property type="match status" value="1"/>
</dbReference>
<dbReference type="FunFam" id="3.40.50.720:FF:000003">
    <property type="entry name" value="S-(hydroxymethyl)glutathione dehydrogenase"/>
    <property type="match status" value="1"/>
</dbReference>
<evidence type="ECO:0000256" key="13">
    <source>
        <dbReference type="SAM" id="Phobius"/>
    </source>
</evidence>
<dbReference type="GO" id="GO:0000978">
    <property type="term" value="F:RNA polymerase II cis-regulatory region sequence-specific DNA binding"/>
    <property type="evidence" value="ECO:0007669"/>
    <property type="project" value="InterPro"/>
</dbReference>
<dbReference type="GO" id="GO:0008270">
    <property type="term" value="F:zinc ion binding"/>
    <property type="evidence" value="ECO:0007669"/>
    <property type="project" value="UniProtKB-KW"/>
</dbReference>
<keyword evidence="7 12" id="KW-0863">Zinc-finger</keyword>
<keyword evidence="17" id="KW-1185">Reference proteome</keyword>
<keyword evidence="6" id="KW-0677">Repeat</keyword>
<dbReference type="SUPFAM" id="SSF50129">
    <property type="entry name" value="GroES-like"/>
    <property type="match status" value="1"/>
</dbReference>
<evidence type="ECO:0000256" key="6">
    <source>
        <dbReference type="ARBA" id="ARBA00022737"/>
    </source>
</evidence>
<dbReference type="GO" id="GO:0000981">
    <property type="term" value="F:DNA-binding transcription factor activity, RNA polymerase II-specific"/>
    <property type="evidence" value="ECO:0007669"/>
    <property type="project" value="InterPro"/>
</dbReference>
<dbReference type="SMART" id="SM00355">
    <property type="entry name" value="ZnF_C2H2"/>
    <property type="match status" value="2"/>
</dbReference>
<keyword evidence="10 13" id="KW-0472">Membrane</keyword>
<dbReference type="SUPFAM" id="SSF103473">
    <property type="entry name" value="MFS general substrate transporter"/>
    <property type="match status" value="1"/>
</dbReference>
<evidence type="ECO:0000256" key="9">
    <source>
        <dbReference type="ARBA" id="ARBA00022989"/>
    </source>
</evidence>
<keyword evidence="9 13" id="KW-1133">Transmembrane helix</keyword>
<dbReference type="Pfam" id="PF04082">
    <property type="entry name" value="Fungal_trans"/>
    <property type="match status" value="1"/>
</dbReference>
<dbReference type="InterPro" id="IPR013087">
    <property type="entry name" value="Znf_C2H2_type"/>
</dbReference>
<dbReference type="InterPro" id="IPR001138">
    <property type="entry name" value="Zn2Cys6_DnaBD"/>
</dbReference>
<comment type="caution">
    <text evidence="16">The sequence shown here is derived from an EMBL/GenBank/DDBJ whole genome shotgun (WGS) entry which is preliminary data.</text>
</comment>
<dbReference type="CDD" id="cd08278">
    <property type="entry name" value="benzyl_alcohol_DH"/>
    <property type="match status" value="1"/>
</dbReference>
<dbReference type="SUPFAM" id="SSF57667">
    <property type="entry name" value="beta-beta-alpha zinc fingers"/>
    <property type="match status" value="1"/>
</dbReference>
<dbReference type="InterPro" id="IPR007219">
    <property type="entry name" value="XnlR_reg_dom"/>
</dbReference>
<keyword evidence="5" id="KW-0479">Metal-binding</keyword>
<dbReference type="InterPro" id="IPR013154">
    <property type="entry name" value="ADH-like_N"/>
</dbReference>
<dbReference type="SUPFAM" id="SSF57701">
    <property type="entry name" value="Zn2/Cys6 DNA-binding domain"/>
    <property type="match status" value="1"/>
</dbReference>
<evidence type="ECO:0000259" key="14">
    <source>
        <dbReference type="PROSITE" id="PS50048"/>
    </source>
</evidence>
<dbReference type="GO" id="GO:0005634">
    <property type="term" value="C:nucleus"/>
    <property type="evidence" value="ECO:0007669"/>
    <property type="project" value="UniProtKB-SubCell"/>
</dbReference>